<dbReference type="EMBL" id="LTBA01000032">
    <property type="protein sequence ID" value="KYH33946.1"/>
    <property type="molecule type" value="Genomic_DNA"/>
</dbReference>
<protein>
    <submittedName>
        <fullName evidence="2">Uncharacterized protein</fullName>
    </submittedName>
</protein>
<accession>A0A151B242</accession>
<feature type="chain" id="PRO_5039123529" evidence="1">
    <location>
        <begin position="24"/>
        <end position="131"/>
    </location>
</feature>
<feature type="signal peptide" evidence="1">
    <location>
        <begin position="1"/>
        <end position="23"/>
    </location>
</feature>
<keyword evidence="1" id="KW-0732">Signal</keyword>
<evidence type="ECO:0000313" key="2">
    <source>
        <dbReference type="EMBL" id="KYH33946.1"/>
    </source>
</evidence>
<keyword evidence="3" id="KW-1185">Reference proteome</keyword>
<organism evidence="2 3">
    <name type="scientific">Clostridium tepidiprofundi DSM 19306</name>
    <dbReference type="NCBI Taxonomy" id="1121338"/>
    <lineage>
        <taxon>Bacteria</taxon>
        <taxon>Bacillati</taxon>
        <taxon>Bacillota</taxon>
        <taxon>Clostridia</taxon>
        <taxon>Eubacteriales</taxon>
        <taxon>Clostridiaceae</taxon>
        <taxon>Clostridium</taxon>
    </lineage>
</organism>
<sequence>MNKIFKKSILTLGLSLITFTSTGNVVTFAQVSKFHKKVITSKQVYICMMCEDDSGSGNTYNPYTGRGTTSGGKDFYIDKRDKEKNEVIYKHEDKYSGKTEIKGGKITIKRKSKTTKTETETIIETEYMITP</sequence>
<name>A0A151B242_9CLOT</name>
<comment type="caution">
    <text evidence="2">The sequence shown here is derived from an EMBL/GenBank/DDBJ whole genome shotgun (WGS) entry which is preliminary data.</text>
</comment>
<dbReference type="Proteomes" id="UP000075531">
    <property type="component" value="Unassembled WGS sequence"/>
</dbReference>
<dbReference type="RefSeq" id="WP_066826522.1">
    <property type="nucleotide sequence ID" value="NZ_LTBA01000032.1"/>
</dbReference>
<evidence type="ECO:0000256" key="1">
    <source>
        <dbReference type="SAM" id="SignalP"/>
    </source>
</evidence>
<dbReference type="PATRIC" id="fig|1121338.3.peg.2215"/>
<evidence type="ECO:0000313" key="3">
    <source>
        <dbReference type="Proteomes" id="UP000075531"/>
    </source>
</evidence>
<reference evidence="2 3" key="1">
    <citation type="submission" date="2016-02" db="EMBL/GenBank/DDBJ databases">
        <title>Genome sequence of Clostridium tepidiprofundi DSM 19306.</title>
        <authorList>
            <person name="Poehlein A."/>
            <person name="Daniel R."/>
        </authorList>
    </citation>
    <scope>NUCLEOTIDE SEQUENCE [LARGE SCALE GENOMIC DNA]</scope>
    <source>
        <strain evidence="2 3">DSM 19306</strain>
    </source>
</reference>
<dbReference type="AlphaFoldDB" id="A0A151B242"/>
<gene>
    <name evidence="2" type="ORF">CLTEP_21200</name>
</gene>
<proteinExistence type="predicted"/>